<keyword evidence="4" id="KW-1185">Reference proteome</keyword>
<name>A0A5E4PX15_9NEOP</name>
<reference evidence="3 4" key="1">
    <citation type="submission" date="2017-07" db="EMBL/GenBank/DDBJ databases">
        <authorList>
            <person name="Talla V."/>
            <person name="Backstrom N."/>
        </authorList>
    </citation>
    <scope>NUCLEOTIDE SEQUENCE [LARGE SCALE GENOMIC DNA]</scope>
</reference>
<feature type="coiled-coil region" evidence="1">
    <location>
        <begin position="282"/>
        <end position="427"/>
    </location>
</feature>
<accession>A0A5E4PX15</accession>
<protein>
    <submittedName>
        <fullName evidence="3">Uncharacterized protein</fullName>
    </submittedName>
</protein>
<feature type="coiled-coil region" evidence="1">
    <location>
        <begin position="564"/>
        <end position="637"/>
    </location>
</feature>
<evidence type="ECO:0000313" key="3">
    <source>
        <dbReference type="EMBL" id="VVC90550.1"/>
    </source>
</evidence>
<feature type="compositionally biased region" description="Basic and acidic residues" evidence="2">
    <location>
        <begin position="514"/>
        <end position="528"/>
    </location>
</feature>
<sequence length="1200" mass="138443">MRRTTTNKSNNLAEEKVKVLEDEIAELRKKLIEKERDCERLHAELSLTQKKPKGSLIKSKSLDGDQQNVDLKRQLQVIEQEANVLRTKTQNLEADNEKLQAENKRLQLLKNTKSLKIDKSLEISSNKVSQLENDLKDALAKIKDLENKDDRNEKKVRFSNEITKKDEESIKAKQDELDKLKLNFSKLEKEKLKLQTSLKELKDEAIKSFKPRTPKKITDLTTKLQMKRMVEDLENEIGELYVIMKNAGYSTADLDIKSQMTKDIEDIKNKLSKKDSDFTNEKNHLQTEISKLKDLNTKLESEKKILLEKIKKLESGNNSSLIECKTLKEEKIKLETQINKITAELNKFDTQQTAVADCMKKIEDLKKEMDCKDKEINKLKKQVETNTKLEQEKNKLLKEVTEKTKKIAELEKKLKEIEEKCKKSEKLLNSRKAVVSKLEKEEDALRETSNLKYDEAVSSIELKQLQDKLQNSNKKLQEKEAELAAAKQELENVQKQLTVLQSEVTNTKNALNKAENDKNDAEKKLETEKKDSKYWESKASDFESDLQAERKKIERMRISHDKDNKNKEVELATLKGKLKILEQTSGAGAKRITELKQEFEDKMKALEHTIAVEKSEYEELTSKYELLEEEHVVTKARLTVEKEQAQGDLLHVKKELSAALTELQAVKQNQDTKSKEWQSEKTELQKEISSLQERLCGGGWEVEKARLKTKLDKYEYQLRDTIEKYDVLSHHHELAKKELEEAKKKLEDYERVSKVQRTLASDNAELEREMATLNNRLEQMEKARKNELTETKMRYEAQMNTMREELKSLHNQVSRFKRERDNYKQMLDAAQQSMAEIKNGNKPRSVRSSVSSTDDEEVRNKVATLEQQVACLEDELCESRMLASKLNTELISERSSTEYEEDRLLSSGRARVAGMATRMELAWHKERDEQQRLLQETSTLARDLRQTLFENFNDDDRVITQLLETIDDLIKQRPNLFKSETPIKPEKTLATPTPPRRNRSSKSRSRSATPEQAAAETSVTSTGARLRRLADELRAAMSTEPREAMTVTSRTTTRAPSLKKRSISLEQTTKEQSSIWKSVDESSVSSMQSLDGDDRLFTMQRDPSLDSRLSGGSAQSEVLPTEKTKKKSFFGKLKKLTKARSVDNNVDSQVADFTSIGSISQKDLRGRLTNMFSRKGQVSRAKRKVLTKAHRAHRGRFFGI</sequence>
<evidence type="ECO:0000256" key="2">
    <source>
        <dbReference type="SAM" id="MobiDB-lite"/>
    </source>
</evidence>
<dbReference type="EMBL" id="FZQP02000815">
    <property type="protein sequence ID" value="VVC90550.1"/>
    <property type="molecule type" value="Genomic_DNA"/>
</dbReference>
<dbReference type="Proteomes" id="UP000324832">
    <property type="component" value="Unassembled WGS sequence"/>
</dbReference>
<feature type="region of interest" description="Disordered" evidence="2">
    <location>
        <begin position="977"/>
        <end position="1059"/>
    </location>
</feature>
<feature type="region of interest" description="Disordered" evidence="2">
    <location>
        <begin position="838"/>
        <end position="858"/>
    </location>
</feature>
<dbReference type="PANTHER" id="PTHR15742">
    <property type="entry name" value="GIRDIN"/>
    <property type="match status" value="1"/>
</dbReference>
<feature type="region of interest" description="Disordered" evidence="2">
    <location>
        <begin position="508"/>
        <end position="528"/>
    </location>
</feature>
<feature type="compositionally biased region" description="Basic residues" evidence="2">
    <location>
        <begin position="996"/>
        <end position="1005"/>
    </location>
</feature>
<keyword evidence="1" id="KW-0175">Coiled coil</keyword>
<feature type="coiled-coil region" evidence="1">
    <location>
        <begin position="10"/>
        <end position="204"/>
    </location>
</feature>
<evidence type="ECO:0000256" key="1">
    <source>
        <dbReference type="SAM" id="Coils"/>
    </source>
</evidence>
<dbReference type="InterPro" id="IPR049885">
    <property type="entry name" value="MTCL1-3"/>
</dbReference>
<evidence type="ECO:0000313" key="4">
    <source>
        <dbReference type="Proteomes" id="UP000324832"/>
    </source>
</evidence>
<dbReference type="AlphaFoldDB" id="A0A5E4PX15"/>
<dbReference type="PANTHER" id="PTHR15742:SF5">
    <property type="entry name" value="GIRDIN"/>
    <property type="match status" value="1"/>
</dbReference>
<feature type="compositionally biased region" description="Polar residues" evidence="2">
    <location>
        <begin position="1046"/>
        <end position="1055"/>
    </location>
</feature>
<gene>
    <name evidence="3" type="ORF">LSINAPIS_LOCUS3431</name>
</gene>
<proteinExistence type="predicted"/>
<organism evidence="3 4">
    <name type="scientific">Leptidea sinapis</name>
    <dbReference type="NCBI Taxonomy" id="189913"/>
    <lineage>
        <taxon>Eukaryota</taxon>
        <taxon>Metazoa</taxon>
        <taxon>Ecdysozoa</taxon>
        <taxon>Arthropoda</taxon>
        <taxon>Hexapoda</taxon>
        <taxon>Insecta</taxon>
        <taxon>Pterygota</taxon>
        <taxon>Neoptera</taxon>
        <taxon>Endopterygota</taxon>
        <taxon>Lepidoptera</taxon>
        <taxon>Glossata</taxon>
        <taxon>Ditrysia</taxon>
        <taxon>Papilionoidea</taxon>
        <taxon>Pieridae</taxon>
        <taxon>Dismorphiinae</taxon>
        <taxon>Leptidea</taxon>
    </lineage>
</organism>